<dbReference type="AlphaFoldDB" id="A0A212RRP2"/>
<reference evidence="12" key="1">
    <citation type="submission" date="2017-06" db="EMBL/GenBank/DDBJ databases">
        <authorList>
            <person name="Varghese N."/>
            <person name="Submissions S."/>
        </authorList>
    </citation>
    <scope>NUCLEOTIDE SEQUENCE [LARGE SCALE GENOMIC DNA]</scope>
    <source>
        <strain evidence="12">JAD2</strain>
    </source>
</reference>
<evidence type="ECO:0000259" key="10">
    <source>
        <dbReference type="Pfam" id="PF22700"/>
    </source>
</evidence>
<dbReference type="InterPro" id="IPR053859">
    <property type="entry name" value="MVD-like_N"/>
</dbReference>
<evidence type="ECO:0000256" key="5">
    <source>
        <dbReference type="ARBA" id="ARBA00022840"/>
    </source>
</evidence>
<dbReference type="SUPFAM" id="SSF55060">
    <property type="entry name" value="GHMP Kinase, C-terminal domain"/>
    <property type="match status" value="1"/>
</dbReference>
<dbReference type="InterPro" id="IPR041431">
    <property type="entry name" value="Mvd1_C"/>
</dbReference>
<dbReference type="Gene3D" id="3.30.230.10">
    <property type="match status" value="1"/>
</dbReference>
<dbReference type="InterPro" id="IPR001174">
    <property type="entry name" value="HddA/FKP"/>
</dbReference>
<dbReference type="InterPro" id="IPR029765">
    <property type="entry name" value="Mev_diP_decarb"/>
</dbReference>
<feature type="domain" description="Diphosphomevalonate decarboxylase-like N-terminal" evidence="10">
    <location>
        <begin position="9"/>
        <end position="164"/>
    </location>
</feature>
<dbReference type="InterPro" id="IPR005935">
    <property type="entry name" value="Mev_decarb"/>
</dbReference>
<dbReference type="PANTHER" id="PTHR10977">
    <property type="entry name" value="DIPHOSPHOMEVALONATE DECARBOXYLASE"/>
    <property type="match status" value="1"/>
</dbReference>
<evidence type="ECO:0000256" key="3">
    <source>
        <dbReference type="ARBA" id="ARBA00022516"/>
    </source>
</evidence>
<comment type="similarity">
    <text evidence="1">Belongs to the diphosphomevalonate decarboxylase family.</text>
</comment>
<keyword evidence="5" id="KW-0067">ATP-binding</keyword>
<dbReference type="Gene3D" id="3.30.70.890">
    <property type="entry name" value="GHMP kinase, C-terminal domain"/>
    <property type="match status" value="1"/>
</dbReference>
<dbReference type="PRINTS" id="PR00960">
    <property type="entry name" value="LMBPPROTEIN"/>
</dbReference>
<dbReference type="OrthoDB" id="5498344at2"/>
<keyword evidence="7" id="KW-0456">Lyase</keyword>
<keyword evidence="3" id="KW-0444">Lipid biosynthesis</keyword>
<protein>
    <recommendedName>
        <fullName evidence="2">diphosphomevalonate decarboxylase</fullName>
        <ecNumber evidence="2">4.1.1.33</ecNumber>
    </recommendedName>
</protein>
<dbReference type="GO" id="GO:0004163">
    <property type="term" value="F:diphosphomevalonate decarboxylase activity"/>
    <property type="evidence" value="ECO:0007669"/>
    <property type="project" value="UniProtKB-EC"/>
</dbReference>
<dbReference type="RefSeq" id="WP_088572399.1">
    <property type="nucleotide sequence ID" value="NZ_FYEK01000075.1"/>
</dbReference>
<organism evidence="11 12">
    <name type="scientific">Thermoflexus hugenholtzii JAD2</name>
    <dbReference type="NCBI Taxonomy" id="877466"/>
    <lineage>
        <taxon>Bacteria</taxon>
        <taxon>Bacillati</taxon>
        <taxon>Chloroflexota</taxon>
        <taxon>Thermoflexia</taxon>
        <taxon>Thermoflexales</taxon>
        <taxon>Thermoflexaceae</taxon>
        <taxon>Thermoflexus</taxon>
    </lineage>
</organism>
<evidence type="ECO:0000256" key="6">
    <source>
        <dbReference type="ARBA" id="ARBA00023098"/>
    </source>
</evidence>
<dbReference type="Pfam" id="PF18376">
    <property type="entry name" value="MDD_C"/>
    <property type="match status" value="1"/>
</dbReference>
<dbReference type="EMBL" id="FYEK01000075">
    <property type="protein sequence ID" value="SNB75237.1"/>
    <property type="molecule type" value="Genomic_DNA"/>
</dbReference>
<dbReference type="GO" id="GO:0016301">
    <property type="term" value="F:kinase activity"/>
    <property type="evidence" value="ECO:0007669"/>
    <property type="project" value="InterPro"/>
</dbReference>
<keyword evidence="6" id="KW-0443">Lipid metabolism</keyword>
<dbReference type="Proteomes" id="UP000197025">
    <property type="component" value="Unassembled WGS sequence"/>
</dbReference>
<name>A0A212RRP2_9CHLR</name>
<dbReference type="SUPFAM" id="SSF54211">
    <property type="entry name" value="Ribosomal protein S5 domain 2-like"/>
    <property type="match status" value="1"/>
</dbReference>
<keyword evidence="4" id="KW-0547">Nucleotide-binding</keyword>
<evidence type="ECO:0000313" key="11">
    <source>
        <dbReference type="EMBL" id="SNB75237.1"/>
    </source>
</evidence>
<evidence type="ECO:0000256" key="8">
    <source>
        <dbReference type="SAM" id="MobiDB-lite"/>
    </source>
</evidence>
<dbReference type="InterPro" id="IPR020568">
    <property type="entry name" value="Ribosomal_Su5_D2-typ_SF"/>
</dbReference>
<evidence type="ECO:0000256" key="1">
    <source>
        <dbReference type="ARBA" id="ARBA00008831"/>
    </source>
</evidence>
<evidence type="ECO:0000256" key="2">
    <source>
        <dbReference type="ARBA" id="ARBA00012296"/>
    </source>
</evidence>
<evidence type="ECO:0000313" key="12">
    <source>
        <dbReference type="Proteomes" id="UP000197025"/>
    </source>
</evidence>
<dbReference type="InterPro" id="IPR036554">
    <property type="entry name" value="GHMP_kinase_C_sf"/>
</dbReference>
<proteinExistence type="inferred from homology"/>
<gene>
    <name evidence="11" type="ORF">SAMN02746019_00018810</name>
</gene>
<dbReference type="GO" id="GO:0005524">
    <property type="term" value="F:ATP binding"/>
    <property type="evidence" value="ECO:0007669"/>
    <property type="project" value="UniProtKB-KW"/>
</dbReference>
<dbReference type="EC" id="4.1.1.33" evidence="2"/>
<dbReference type="InterPro" id="IPR014721">
    <property type="entry name" value="Ribsml_uS5_D2-typ_fold_subgr"/>
</dbReference>
<dbReference type="Pfam" id="PF22700">
    <property type="entry name" value="MVD-like_N"/>
    <property type="match status" value="1"/>
</dbReference>
<keyword evidence="12" id="KW-1185">Reference proteome</keyword>
<dbReference type="InParanoid" id="A0A212RRP2"/>
<dbReference type="NCBIfam" id="TIGR01240">
    <property type="entry name" value="mevDPdecarb"/>
    <property type="match status" value="1"/>
</dbReference>
<evidence type="ECO:0000256" key="4">
    <source>
        <dbReference type="ARBA" id="ARBA00022741"/>
    </source>
</evidence>
<feature type="region of interest" description="Disordered" evidence="8">
    <location>
        <begin position="190"/>
        <end position="210"/>
    </location>
</feature>
<evidence type="ECO:0000259" key="9">
    <source>
        <dbReference type="Pfam" id="PF18376"/>
    </source>
</evidence>
<feature type="domain" description="Mvd1 C-terminal" evidence="9">
    <location>
        <begin position="178"/>
        <end position="300"/>
    </location>
</feature>
<dbReference type="PANTHER" id="PTHR10977:SF3">
    <property type="entry name" value="DIPHOSPHOMEVALONATE DECARBOXYLASE"/>
    <property type="match status" value="1"/>
</dbReference>
<evidence type="ECO:0000256" key="7">
    <source>
        <dbReference type="ARBA" id="ARBA00023239"/>
    </source>
</evidence>
<dbReference type="GO" id="GO:0019287">
    <property type="term" value="P:isopentenyl diphosphate biosynthetic process, mevalonate pathway"/>
    <property type="evidence" value="ECO:0007669"/>
    <property type="project" value="InterPro"/>
</dbReference>
<accession>A0A212RRP2</accession>
<dbReference type="GO" id="GO:0005829">
    <property type="term" value="C:cytosol"/>
    <property type="evidence" value="ECO:0007669"/>
    <property type="project" value="InterPro"/>
</dbReference>
<sequence length="329" mass="35474">MARRATALAHPNIAFVKYWGNRDERLRLPANPSFSMNLGGLRTITTVTFQEAEGPDLLFVNGVPVEGPARERVSAFLDHVRRMAGFRGRAVVESITDIPPGVGLASSAAAFAALAAAASAALDLRLSERDLSTLARLGSGSACRSVPPGFVEWVAGERHEDSYAYSVAPPEHWDLWDVIAVVSEQHKAVGSSEGHRRAATSPLHGPRVATAPERVSRCREAVLRRDFEALAEIVETDAIWMHAVMMTSRPPLFYWEPATLIVLQAARRWREEGLPVAFTLDAGPNVHLLCPAEAVEEVARRAQGVPGVLRVLRSGPGGGARILPPEGGP</sequence>
<dbReference type="PIRSF" id="PIRSF015950">
    <property type="entry name" value="Mev_P_decrbx"/>
    <property type="match status" value="1"/>
</dbReference>